<organism evidence="1 2">
    <name type="scientific">Caerostris darwini</name>
    <dbReference type="NCBI Taxonomy" id="1538125"/>
    <lineage>
        <taxon>Eukaryota</taxon>
        <taxon>Metazoa</taxon>
        <taxon>Ecdysozoa</taxon>
        <taxon>Arthropoda</taxon>
        <taxon>Chelicerata</taxon>
        <taxon>Arachnida</taxon>
        <taxon>Araneae</taxon>
        <taxon>Araneomorphae</taxon>
        <taxon>Entelegynae</taxon>
        <taxon>Araneoidea</taxon>
        <taxon>Araneidae</taxon>
        <taxon>Caerostris</taxon>
    </lineage>
</organism>
<name>A0AAV4PEC8_9ARAC</name>
<dbReference type="AlphaFoldDB" id="A0AAV4PEC8"/>
<evidence type="ECO:0000313" key="1">
    <source>
        <dbReference type="EMBL" id="GIX95424.1"/>
    </source>
</evidence>
<protein>
    <submittedName>
        <fullName evidence="1">Uncharacterized protein</fullName>
    </submittedName>
</protein>
<keyword evidence="2" id="KW-1185">Reference proteome</keyword>
<comment type="caution">
    <text evidence="1">The sequence shown here is derived from an EMBL/GenBank/DDBJ whole genome shotgun (WGS) entry which is preliminary data.</text>
</comment>
<gene>
    <name evidence="1" type="ORF">CDAR_174541</name>
</gene>
<dbReference type="EMBL" id="BPLQ01002737">
    <property type="protein sequence ID" value="GIX95424.1"/>
    <property type="molecule type" value="Genomic_DNA"/>
</dbReference>
<evidence type="ECO:0000313" key="2">
    <source>
        <dbReference type="Proteomes" id="UP001054837"/>
    </source>
</evidence>
<sequence>MGQIKKQPKADAHFSFPLIMLLKMHHQHQSIDSESFQNIAFFDSRLKREDLSETAAIETKSSLNRRVGGNECWEFTAAQCLIW</sequence>
<accession>A0AAV4PEC8</accession>
<dbReference type="Proteomes" id="UP001054837">
    <property type="component" value="Unassembled WGS sequence"/>
</dbReference>
<proteinExistence type="predicted"/>
<reference evidence="1 2" key="1">
    <citation type="submission" date="2021-06" db="EMBL/GenBank/DDBJ databases">
        <title>Caerostris darwini draft genome.</title>
        <authorList>
            <person name="Kono N."/>
            <person name="Arakawa K."/>
        </authorList>
    </citation>
    <scope>NUCLEOTIDE SEQUENCE [LARGE SCALE GENOMIC DNA]</scope>
</reference>